<dbReference type="RefSeq" id="WP_195001106.1">
    <property type="nucleotide sequence ID" value="NZ_JADLQN010000001.1"/>
</dbReference>
<reference evidence="2 3" key="1">
    <citation type="submission" date="2020-10" db="EMBL/GenBank/DDBJ databases">
        <title>Identification of Nocardia species via Next-generation sequencing and recognition of intraspecies genetic diversity.</title>
        <authorList>
            <person name="Li P."/>
            <person name="Li P."/>
            <person name="Lu B."/>
        </authorList>
    </citation>
    <scope>NUCLEOTIDE SEQUENCE [LARGE SCALE GENOMIC DNA]</scope>
    <source>
        <strain evidence="2 3">BJ06-0143</strain>
    </source>
</reference>
<organism evidence="2 3">
    <name type="scientific">Nocardia higoensis</name>
    <dbReference type="NCBI Taxonomy" id="228599"/>
    <lineage>
        <taxon>Bacteria</taxon>
        <taxon>Bacillati</taxon>
        <taxon>Actinomycetota</taxon>
        <taxon>Actinomycetes</taxon>
        <taxon>Mycobacteriales</taxon>
        <taxon>Nocardiaceae</taxon>
        <taxon>Nocardia</taxon>
    </lineage>
</organism>
<dbReference type="InterPro" id="IPR000182">
    <property type="entry name" value="GNAT_dom"/>
</dbReference>
<dbReference type="InterPro" id="IPR016181">
    <property type="entry name" value="Acyl_CoA_acyltransferase"/>
</dbReference>
<dbReference type="PROSITE" id="PS51186">
    <property type="entry name" value="GNAT"/>
    <property type="match status" value="1"/>
</dbReference>
<sequence>MTTVGPTLLTPRLRMRPLRASDAERLHEHWNEPGIRRNLFDDEPVIAAMVVALTQRSDLDFAMRGYGFWTLVSRASRDGELLGVCGLRWSTDGIRMVSSVEEGHRGEGLALEACRAVLDYAFGTLGLDRVVAAADENAASSIQLCERLGMVRTGTVDHLVHFEARPTPPG</sequence>
<keyword evidence="3" id="KW-1185">Reference proteome</keyword>
<name>A0ABS0D763_9NOCA</name>
<accession>A0ABS0D763</accession>
<dbReference type="Pfam" id="PF13302">
    <property type="entry name" value="Acetyltransf_3"/>
    <property type="match status" value="1"/>
</dbReference>
<dbReference type="PANTHER" id="PTHR43792:SF1">
    <property type="entry name" value="N-ACETYLTRANSFERASE DOMAIN-CONTAINING PROTEIN"/>
    <property type="match status" value="1"/>
</dbReference>
<gene>
    <name evidence="2" type="ORF">IU449_07175</name>
</gene>
<dbReference type="SUPFAM" id="SSF55729">
    <property type="entry name" value="Acyl-CoA N-acyltransferases (Nat)"/>
    <property type="match status" value="1"/>
</dbReference>
<dbReference type="Proteomes" id="UP000707731">
    <property type="component" value="Unassembled WGS sequence"/>
</dbReference>
<dbReference type="Gene3D" id="3.40.630.30">
    <property type="match status" value="1"/>
</dbReference>
<feature type="domain" description="N-acetyltransferase" evidence="1">
    <location>
        <begin position="13"/>
        <end position="169"/>
    </location>
</feature>
<evidence type="ECO:0000313" key="2">
    <source>
        <dbReference type="EMBL" id="MBF6354323.1"/>
    </source>
</evidence>
<dbReference type="PANTHER" id="PTHR43792">
    <property type="entry name" value="GNAT FAMILY, PUTATIVE (AFU_ORTHOLOGUE AFUA_3G00765)-RELATED-RELATED"/>
    <property type="match status" value="1"/>
</dbReference>
<protein>
    <submittedName>
        <fullName evidence="2">GNAT family N-acetyltransferase</fullName>
    </submittedName>
</protein>
<evidence type="ECO:0000313" key="3">
    <source>
        <dbReference type="Proteomes" id="UP000707731"/>
    </source>
</evidence>
<proteinExistence type="predicted"/>
<dbReference type="EMBL" id="JADLQN010000001">
    <property type="protein sequence ID" value="MBF6354323.1"/>
    <property type="molecule type" value="Genomic_DNA"/>
</dbReference>
<dbReference type="InterPro" id="IPR051531">
    <property type="entry name" value="N-acetyltransferase"/>
</dbReference>
<comment type="caution">
    <text evidence="2">The sequence shown here is derived from an EMBL/GenBank/DDBJ whole genome shotgun (WGS) entry which is preliminary data.</text>
</comment>
<evidence type="ECO:0000259" key="1">
    <source>
        <dbReference type="PROSITE" id="PS51186"/>
    </source>
</evidence>